<feature type="non-terminal residue" evidence="4">
    <location>
        <position position="1"/>
    </location>
</feature>
<reference evidence="4 5" key="1">
    <citation type="submission" date="2014-11" db="EMBL/GenBank/DDBJ databases">
        <title>Genetic blueprint of the zoonotic pathogen Toxocara canis.</title>
        <authorList>
            <person name="Zhu X.-Q."/>
            <person name="Korhonen P.K."/>
            <person name="Cai H."/>
            <person name="Young N.D."/>
            <person name="Nejsum P."/>
            <person name="von Samson-Himmelstjerna G."/>
            <person name="Boag P.R."/>
            <person name="Tan P."/>
            <person name="Li Q."/>
            <person name="Min J."/>
            <person name="Yang Y."/>
            <person name="Wang X."/>
            <person name="Fang X."/>
            <person name="Hall R.S."/>
            <person name="Hofmann A."/>
            <person name="Sternberg P.W."/>
            <person name="Jex A.R."/>
            <person name="Gasser R.B."/>
        </authorList>
    </citation>
    <scope>NUCLEOTIDE SEQUENCE [LARGE SCALE GENOMIC DNA]</scope>
    <source>
        <strain evidence="4">PN_DK_2014</strain>
    </source>
</reference>
<dbReference type="OMA" id="YLHEVSC"/>
<evidence type="ECO:0000313" key="5">
    <source>
        <dbReference type="Proteomes" id="UP000031036"/>
    </source>
</evidence>
<dbReference type="OrthoDB" id="7832001at2759"/>
<dbReference type="GO" id="GO:0046872">
    <property type="term" value="F:metal ion binding"/>
    <property type="evidence" value="ECO:0007669"/>
    <property type="project" value="UniProtKB-KW"/>
</dbReference>
<keyword evidence="3" id="KW-0378">Hydrolase</keyword>
<organism evidence="4 5">
    <name type="scientific">Toxocara canis</name>
    <name type="common">Canine roundworm</name>
    <dbReference type="NCBI Taxonomy" id="6265"/>
    <lineage>
        <taxon>Eukaryota</taxon>
        <taxon>Metazoa</taxon>
        <taxon>Ecdysozoa</taxon>
        <taxon>Nematoda</taxon>
        <taxon>Chromadorea</taxon>
        <taxon>Rhabditida</taxon>
        <taxon>Spirurina</taxon>
        <taxon>Ascaridomorpha</taxon>
        <taxon>Ascaridoidea</taxon>
        <taxon>Toxocaridae</taxon>
        <taxon>Toxocara</taxon>
    </lineage>
</organism>
<gene>
    <name evidence="4" type="primary">Cndp2</name>
    <name evidence="4" type="ORF">Tcan_02137</name>
</gene>
<dbReference type="Gene3D" id="3.40.630.10">
    <property type="entry name" value="Zn peptidases"/>
    <property type="match status" value="1"/>
</dbReference>
<keyword evidence="1" id="KW-0645">Protease</keyword>
<dbReference type="Proteomes" id="UP000031036">
    <property type="component" value="Unassembled WGS sequence"/>
</dbReference>
<accession>A0A0B2UQI8</accession>
<dbReference type="EMBL" id="JPKZ01021437">
    <property type="protein sequence ID" value="KHN71653.1"/>
    <property type="molecule type" value="Genomic_DNA"/>
</dbReference>
<name>A0A0B2UQI8_TOXCA</name>
<dbReference type="PANTHER" id="PTHR43270:SF4">
    <property type="entry name" value="CARNOSINE DIPEPTIDASE 2, ISOFORM A"/>
    <property type="match status" value="1"/>
</dbReference>
<evidence type="ECO:0000256" key="1">
    <source>
        <dbReference type="ARBA" id="ARBA00022670"/>
    </source>
</evidence>
<protein>
    <submittedName>
        <fullName evidence="4">Cytosolic non-specific dipeptidase</fullName>
    </submittedName>
</protein>
<dbReference type="STRING" id="6265.A0A0B2UQI8"/>
<keyword evidence="5" id="KW-1185">Reference proteome</keyword>
<dbReference type="Pfam" id="PF01546">
    <property type="entry name" value="Peptidase_M20"/>
    <property type="match status" value="1"/>
</dbReference>
<dbReference type="SUPFAM" id="SSF53187">
    <property type="entry name" value="Zn-dependent exopeptidases"/>
    <property type="match status" value="1"/>
</dbReference>
<evidence type="ECO:0000256" key="2">
    <source>
        <dbReference type="ARBA" id="ARBA00022723"/>
    </source>
</evidence>
<dbReference type="PANTHER" id="PTHR43270">
    <property type="entry name" value="BETA-ALA-HIS DIPEPTIDASE"/>
    <property type="match status" value="1"/>
</dbReference>
<evidence type="ECO:0000313" key="4">
    <source>
        <dbReference type="EMBL" id="KHN71653.1"/>
    </source>
</evidence>
<dbReference type="InterPro" id="IPR051458">
    <property type="entry name" value="Cyt/Met_Dipeptidase"/>
</dbReference>
<dbReference type="GO" id="GO:0008233">
    <property type="term" value="F:peptidase activity"/>
    <property type="evidence" value="ECO:0007669"/>
    <property type="project" value="UniProtKB-KW"/>
</dbReference>
<dbReference type="AlphaFoldDB" id="A0A0B2UQI8"/>
<dbReference type="MEROPS" id="M20.005"/>
<dbReference type="InterPro" id="IPR002933">
    <property type="entry name" value="Peptidase_M20"/>
</dbReference>
<comment type="caution">
    <text evidence="4">The sequence shown here is derived from an EMBL/GenBank/DDBJ whole genome shotgun (WGS) entry which is preliminary data.</text>
</comment>
<sequence length="100" mass="11197">FRAFSNHSGRYWLTDFKHPHYQCGVKAIKRVYGVEPDYTREGGSIPITITFEELTGNNVMLLPMGAGDDMAHSQNEKINVTNYIAGTKMLAAYLLELGTI</sequence>
<dbReference type="GO" id="GO:0006508">
    <property type="term" value="P:proteolysis"/>
    <property type="evidence" value="ECO:0007669"/>
    <property type="project" value="UniProtKB-KW"/>
</dbReference>
<keyword evidence="2" id="KW-0479">Metal-binding</keyword>
<proteinExistence type="predicted"/>
<evidence type="ECO:0000256" key="3">
    <source>
        <dbReference type="ARBA" id="ARBA00022801"/>
    </source>
</evidence>